<dbReference type="KEGG" id="orm:HTY61_15215"/>
<sequence>MDWKAVKFDWNRARAFLVTAEEGSLSAAARALGMAQPTLGRQVDALESELGVLLFERGGRGLTLTQAGLELLDHVRAMGEAAGRVSLAASGQAQSIEGSITITASEIHSAFLLPPVVARLRREQPGIEVEIVASNATIDLKRREADIAVRSFRPTQPDLIAKKIGDEIARLYAAESYLERIGHPRTPEELSGAAFIGFDTTDVMVDGLNRLGLKLTRKNFPVLTASHLVHWELVKAGAGIGIVPEAVGDREGGVRRVLDDLPPMEFPIWLTTHRELNTSRRVRLVYDMLAEELGRG</sequence>
<dbReference type="Pfam" id="PF00126">
    <property type="entry name" value="HTH_1"/>
    <property type="match status" value="1"/>
</dbReference>
<dbReference type="PROSITE" id="PS50931">
    <property type="entry name" value="HTH_LYSR"/>
    <property type="match status" value="1"/>
</dbReference>
<dbReference type="InterPro" id="IPR036388">
    <property type="entry name" value="WH-like_DNA-bd_sf"/>
</dbReference>
<evidence type="ECO:0000256" key="3">
    <source>
        <dbReference type="ARBA" id="ARBA00023125"/>
    </source>
</evidence>
<dbReference type="GO" id="GO:0043565">
    <property type="term" value="F:sequence-specific DNA binding"/>
    <property type="evidence" value="ECO:0007669"/>
    <property type="project" value="TreeGrafter"/>
</dbReference>
<organism evidence="6 7">
    <name type="scientific">Oricola thermophila</name>
    <dbReference type="NCBI Taxonomy" id="2742145"/>
    <lineage>
        <taxon>Bacteria</taxon>
        <taxon>Pseudomonadati</taxon>
        <taxon>Pseudomonadota</taxon>
        <taxon>Alphaproteobacteria</taxon>
        <taxon>Hyphomicrobiales</taxon>
        <taxon>Ahrensiaceae</taxon>
        <taxon>Oricola</taxon>
    </lineage>
</organism>
<dbReference type="SUPFAM" id="SSF53850">
    <property type="entry name" value="Periplasmic binding protein-like II"/>
    <property type="match status" value="1"/>
</dbReference>
<dbReference type="RefSeq" id="WP_175277597.1">
    <property type="nucleotide sequence ID" value="NZ_CP054836.1"/>
</dbReference>
<dbReference type="PANTHER" id="PTHR30537:SF3">
    <property type="entry name" value="TRANSCRIPTIONAL REGULATORY PROTEIN"/>
    <property type="match status" value="1"/>
</dbReference>
<dbReference type="SUPFAM" id="SSF46785">
    <property type="entry name" value="Winged helix' DNA-binding domain"/>
    <property type="match status" value="1"/>
</dbReference>
<dbReference type="AlphaFoldDB" id="A0A6N1VFJ6"/>
<evidence type="ECO:0000313" key="6">
    <source>
        <dbReference type="EMBL" id="QKV19706.1"/>
    </source>
</evidence>
<keyword evidence="4" id="KW-0804">Transcription</keyword>
<name>A0A6N1VFJ6_9HYPH</name>
<gene>
    <name evidence="6" type="ORF">HTY61_15215</name>
</gene>
<evidence type="ECO:0000256" key="2">
    <source>
        <dbReference type="ARBA" id="ARBA00023015"/>
    </source>
</evidence>
<dbReference type="FunFam" id="1.10.10.10:FF:000001">
    <property type="entry name" value="LysR family transcriptional regulator"/>
    <property type="match status" value="1"/>
</dbReference>
<dbReference type="GO" id="GO:0006351">
    <property type="term" value="P:DNA-templated transcription"/>
    <property type="evidence" value="ECO:0007669"/>
    <property type="project" value="TreeGrafter"/>
</dbReference>
<dbReference type="GO" id="GO:0003700">
    <property type="term" value="F:DNA-binding transcription factor activity"/>
    <property type="evidence" value="ECO:0007669"/>
    <property type="project" value="InterPro"/>
</dbReference>
<dbReference type="PRINTS" id="PR00039">
    <property type="entry name" value="HTHLYSR"/>
</dbReference>
<comment type="similarity">
    <text evidence="1">Belongs to the LysR transcriptional regulatory family.</text>
</comment>
<evidence type="ECO:0000256" key="1">
    <source>
        <dbReference type="ARBA" id="ARBA00009437"/>
    </source>
</evidence>
<protein>
    <submittedName>
        <fullName evidence="6">LysR family transcriptional regulator</fullName>
    </submittedName>
</protein>
<dbReference type="InterPro" id="IPR000847">
    <property type="entry name" value="LysR_HTH_N"/>
</dbReference>
<evidence type="ECO:0000259" key="5">
    <source>
        <dbReference type="PROSITE" id="PS50931"/>
    </source>
</evidence>
<feature type="domain" description="HTH lysR-type" evidence="5">
    <location>
        <begin position="8"/>
        <end position="65"/>
    </location>
</feature>
<dbReference type="EMBL" id="CP054836">
    <property type="protein sequence ID" value="QKV19706.1"/>
    <property type="molecule type" value="Genomic_DNA"/>
</dbReference>
<evidence type="ECO:0000313" key="7">
    <source>
        <dbReference type="Proteomes" id="UP000509367"/>
    </source>
</evidence>
<dbReference type="InterPro" id="IPR058163">
    <property type="entry name" value="LysR-type_TF_proteobact-type"/>
</dbReference>
<dbReference type="InterPro" id="IPR005119">
    <property type="entry name" value="LysR_subst-bd"/>
</dbReference>
<dbReference type="Proteomes" id="UP000509367">
    <property type="component" value="Chromosome"/>
</dbReference>
<keyword evidence="2" id="KW-0805">Transcription regulation</keyword>
<dbReference type="Gene3D" id="1.10.10.10">
    <property type="entry name" value="Winged helix-like DNA-binding domain superfamily/Winged helix DNA-binding domain"/>
    <property type="match status" value="1"/>
</dbReference>
<proteinExistence type="inferred from homology"/>
<evidence type="ECO:0000256" key="4">
    <source>
        <dbReference type="ARBA" id="ARBA00023163"/>
    </source>
</evidence>
<reference evidence="6 7" key="1">
    <citation type="submission" date="2020-06" db="EMBL/GenBank/DDBJ databases">
        <title>Oricola thermophila sp. nov. isolated from a tidal sediments.</title>
        <authorList>
            <person name="Kwon K.K."/>
            <person name="Yang S.-H."/>
            <person name="Park M.-J."/>
        </authorList>
    </citation>
    <scope>NUCLEOTIDE SEQUENCE [LARGE SCALE GENOMIC DNA]</scope>
    <source>
        <strain evidence="6 7">MEBiC13590</strain>
    </source>
</reference>
<dbReference type="PANTHER" id="PTHR30537">
    <property type="entry name" value="HTH-TYPE TRANSCRIPTIONAL REGULATOR"/>
    <property type="match status" value="1"/>
</dbReference>
<dbReference type="InterPro" id="IPR036390">
    <property type="entry name" value="WH_DNA-bd_sf"/>
</dbReference>
<keyword evidence="7" id="KW-1185">Reference proteome</keyword>
<keyword evidence="3" id="KW-0238">DNA-binding</keyword>
<dbReference type="Pfam" id="PF03466">
    <property type="entry name" value="LysR_substrate"/>
    <property type="match status" value="1"/>
</dbReference>
<accession>A0A6N1VFJ6</accession>
<dbReference type="Gene3D" id="3.40.190.290">
    <property type="match status" value="1"/>
</dbReference>